<gene>
    <name evidence="3" type="ORF">GCM10010515_00710</name>
</gene>
<evidence type="ECO:0008006" key="5">
    <source>
        <dbReference type="Google" id="ProtNLM"/>
    </source>
</evidence>
<keyword evidence="4" id="KW-1185">Reference proteome</keyword>
<dbReference type="RefSeq" id="WP_190033212.1">
    <property type="nucleotide sequence ID" value="NZ_BMWD01000001.1"/>
</dbReference>
<proteinExistence type="predicted"/>
<organism evidence="3 4">
    <name type="scientific">Streptomyces fructofermentans</name>
    <dbReference type="NCBI Taxonomy" id="152141"/>
    <lineage>
        <taxon>Bacteria</taxon>
        <taxon>Bacillati</taxon>
        <taxon>Actinomycetota</taxon>
        <taxon>Actinomycetes</taxon>
        <taxon>Kitasatosporales</taxon>
        <taxon>Streptomycetaceae</taxon>
        <taxon>Streptomyces</taxon>
    </lineage>
</organism>
<feature type="compositionally biased region" description="Low complexity" evidence="1">
    <location>
        <begin position="42"/>
        <end position="70"/>
    </location>
</feature>
<sequence length="277" mass="27899">MSARTSGAPGRVARTLVAASVMTALGGLAACGGGTAKDRKPSGPSGTASGAAAARDGGSAAPAGDGAEGPLNKARLTKAVLGTGDLKGYGFTESGAADLQGQSLRATPVACQPVADLFLFTTDPSPRAVVSRHAEREDDREGADASVHTLALLSYRAGEAHEVMAGLRASVRTCARYEHAGYTYGKVEAVDGPDLGDESVALRLVGSIEGAEVPTAYTVVRDGTTLAAFSSMDMLDADGVEVPGKLVRTQLAKLRKSREADGPGTAGKPDATSTPTG</sequence>
<reference evidence="3" key="2">
    <citation type="submission" date="2020-09" db="EMBL/GenBank/DDBJ databases">
        <authorList>
            <person name="Sun Q."/>
            <person name="Ohkuma M."/>
        </authorList>
    </citation>
    <scope>NUCLEOTIDE SEQUENCE</scope>
    <source>
        <strain evidence="3">JCM 4956</strain>
    </source>
</reference>
<feature type="region of interest" description="Disordered" evidence="1">
    <location>
        <begin position="32"/>
        <end position="70"/>
    </location>
</feature>
<accession>A0A918K1P2</accession>
<feature type="region of interest" description="Disordered" evidence="1">
    <location>
        <begin position="253"/>
        <end position="277"/>
    </location>
</feature>
<keyword evidence="2" id="KW-0732">Signal</keyword>
<name>A0A918K1P2_9ACTN</name>
<dbReference type="Proteomes" id="UP000645555">
    <property type="component" value="Unassembled WGS sequence"/>
</dbReference>
<evidence type="ECO:0000313" key="4">
    <source>
        <dbReference type="Proteomes" id="UP000645555"/>
    </source>
</evidence>
<protein>
    <recommendedName>
        <fullName evidence="5">Lipoprotein</fullName>
    </recommendedName>
</protein>
<dbReference type="PROSITE" id="PS51257">
    <property type="entry name" value="PROKAR_LIPOPROTEIN"/>
    <property type="match status" value="1"/>
</dbReference>
<dbReference type="EMBL" id="BMWD01000001">
    <property type="protein sequence ID" value="GGX38375.1"/>
    <property type="molecule type" value="Genomic_DNA"/>
</dbReference>
<evidence type="ECO:0000256" key="2">
    <source>
        <dbReference type="SAM" id="SignalP"/>
    </source>
</evidence>
<dbReference type="AlphaFoldDB" id="A0A918K1P2"/>
<feature type="signal peptide" evidence="2">
    <location>
        <begin position="1"/>
        <end position="29"/>
    </location>
</feature>
<feature type="chain" id="PRO_5037846725" description="Lipoprotein" evidence="2">
    <location>
        <begin position="30"/>
        <end position="277"/>
    </location>
</feature>
<reference evidence="3" key="1">
    <citation type="journal article" date="2014" name="Int. J. Syst. Evol. Microbiol.">
        <title>Complete genome sequence of Corynebacterium casei LMG S-19264T (=DSM 44701T), isolated from a smear-ripened cheese.</title>
        <authorList>
            <consortium name="US DOE Joint Genome Institute (JGI-PGF)"/>
            <person name="Walter F."/>
            <person name="Albersmeier A."/>
            <person name="Kalinowski J."/>
            <person name="Ruckert C."/>
        </authorList>
    </citation>
    <scope>NUCLEOTIDE SEQUENCE</scope>
    <source>
        <strain evidence="3">JCM 4956</strain>
    </source>
</reference>
<comment type="caution">
    <text evidence="3">The sequence shown here is derived from an EMBL/GenBank/DDBJ whole genome shotgun (WGS) entry which is preliminary data.</text>
</comment>
<evidence type="ECO:0000256" key="1">
    <source>
        <dbReference type="SAM" id="MobiDB-lite"/>
    </source>
</evidence>
<evidence type="ECO:0000313" key="3">
    <source>
        <dbReference type="EMBL" id="GGX38375.1"/>
    </source>
</evidence>